<organism evidence="2 3">
    <name type="scientific">Mycolicibacterium murale</name>
    <dbReference type="NCBI Taxonomy" id="182220"/>
    <lineage>
        <taxon>Bacteria</taxon>
        <taxon>Bacillati</taxon>
        <taxon>Actinomycetota</taxon>
        <taxon>Actinomycetes</taxon>
        <taxon>Mycobacteriales</taxon>
        <taxon>Mycobacteriaceae</taxon>
        <taxon>Mycolicibacterium</taxon>
    </lineage>
</organism>
<comment type="caution">
    <text evidence="2">The sequence shown here is derived from an EMBL/GenBank/DDBJ whole genome shotgun (WGS) entry which is preliminary data.</text>
</comment>
<reference evidence="2 3" key="1">
    <citation type="journal article" date="2019" name="Emerg. Microbes Infect.">
        <title>Comprehensive subspecies identification of 175 nontuberculous mycobacteria species based on 7547 genomic profiles.</title>
        <authorList>
            <person name="Matsumoto Y."/>
            <person name="Kinjo T."/>
            <person name="Motooka D."/>
            <person name="Nabeya D."/>
            <person name="Jung N."/>
            <person name="Uechi K."/>
            <person name="Horii T."/>
            <person name="Iida T."/>
            <person name="Fujita J."/>
            <person name="Nakamura S."/>
        </authorList>
    </citation>
    <scope>NUCLEOTIDE SEQUENCE [LARGE SCALE GENOMIC DNA]</scope>
    <source>
        <strain evidence="2 3">JCM 13392</strain>
    </source>
</reference>
<feature type="signal peptide" evidence="1">
    <location>
        <begin position="1"/>
        <end position="45"/>
    </location>
</feature>
<dbReference type="AlphaFoldDB" id="A0A7I9WTF4"/>
<proteinExistence type="predicted"/>
<name>A0A7I9WTF4_9MYCO</name>
<dbReference type="Proteomes" id="UP000465241">
    <property type="component" value="Unassembled WGS sequence"/>
</dbReference>
<accession>A0A7I9WTF4</accession>
<gene>
    <name evidence="2" type="ORF">MMUR_47740</name>
</gene>
<sequence length="102" mass="10949">MHAERVTFRSSRQALANRRVTHMKYAIATVAIAFSSLLAASPAIASPVTEDDPSWDCRTMGNQICGATNAQGVQAGQYRDGALIAWPHETVPAWCSDICLGS</sequence>
<protein>
    <submittedName>
        <fullName evidence="2">Uncharacterized protein</fullName>
    </submittedName>
</protein>
<dbReference type="EMBL" id="BLKT01000003">
    <property type="protein sequence ID" value="GFG60638.1"/>
    <property type="molecule type" value="Genomic_DNA"/>
</dbReference>
<feature type="chain" id="PRO_5029731724" evidence="1">
    <location>
        <begin position="46"/>
        <end position="102"/>
    </location>
</feature>
<evidence type="ECO:0000256" key="1">
    <source>
        <dbReference type="SAM" id="SignalP"/>
    </source>
</evidence>
<evidence type="ECO:0000313" key="3">
    <source>
        <dbReference type="Proteomes" id="UP000465241"/>
    </source>
</evidence>
<evidence type="ECO:0000313" key="2">
    <source>
        <dbReference type="EMBL" id="GFG60638.1"/>
    </source>
</evidence>
<keyword evidence="3" id="KW-1185">Reference proteome</keyword>
<keyword evidence="1" id="KW-0732">Signal</keyword>